<gene>
    <name evidence="6" type="ORF">ETSY1_18350</name>
</gene>
<accession>W4LKT8</accession>
<evidence type="ECO:0000313" key="6">
    <source>
        <dbReference type="EMBL" id="ETW98529.1"/>
    </source>
</evidence>
<dbReference type="PANTHER" id="PTHR45138:SF9">
    <property type="entry name" value="DIGUANYLATE CYCLASE DGCM-RELATED"/>
    <property type="match status" value="1"/>
</dbReference>
<dbReference type="PANTHER" id="PTHR45138">
    <property type="entry name" value="REGULATORY COMPONENTS OF SENSORY TRANSDUCTION SYSTEM"/>
    <property type="match status" value="1"/>
</dbReference>
<dbReference type="CDD" id="cd01949">
    <property type="entry name" value="GGDEF"/>
    <property type="match status" value="1"/>
</dbReference>
<dbReference type="CDD" id="cd17574">
    <property type="entry name" value="REC_OmpR"/>
    <property type="match status" value="1"/>
</dbReference>
<sequence length="320" mass="35386">GTLHSVRILIAEDDPISRRLLEVTLGKWGYEVISCPDGESAWEKLQQPDAPSLAILDWMMPGMDGLQVCREVRQMMTEPYTYMLLLTAKSQKADIIAGLEAGADDYLTKPFDASELRMRLRAGRRILDLQAELIFVREELRTQATHDSLTRLLNRAATCDILQRELERAEREQLPLSIILADIDFFKRINDTYGHLAGDAVLRETSQNMKSVVRPYDGIGRYGGEEFLLVLPGCDHEGAATLAERIRESIESNPLALAEGIIPITLSLGVASNDITQDMEGLIGAADAALYRAKNNGRNRVEIASANDTSEDGVLKGSMA</sequence>
<evidence type="ECO:0000256" key="1">
    <source>
        <dbReference type="ARBA" id="ARBA00012528"/>
    </source>
</evidence>
<dbReference type="SMART" id="SM00267">
    <property type="entry name" value="GGDEF"/>
    <property type="match status" value="1"/>
</dbReference>
<dbReference type="GO" id="GO:0052621">
    <property type="term" value="F:diguanylate cyclase activity"/>
    <property type="evidence" value="ECO:0007669"/>
    <property type="project" value="UniProtKB-EC"/>
</dbReference>
<dbReference type="HOGENOM" id="CLU_867411_0_0_7"/>
<dbReference type="Gene3D" id="3.30.70.270">
    <property type="match status" value="1"/>
</dbReference>
<keyword evidence="7" id="KW-1185">Reference proteome</keyword>
<dbReference type="AlphaFoldDB" id="W4LKT8"/>
<dbReference type="InterPro" id="IPR043128">
    <property type="entry name" value="Rev_trsase/Diguanyl_cyclase"/>
</dbReference>
<keyword evidence="3" id="KW-0597">Phosphoprotein</keyword>
<dbReference type="Pfam" id="PF00072">
    <property type="entry name" value="Response_reg"/>
    <property type="match status" value="1"/>
</dbReference>
<feature type="domain" description="Response regulatory" evidence="4">
    <location>
        <begin position="7"/>
        <end position="124"/>
    </location>
</feature>
<evidence type="ECO:0000256" key="2">
    <source>
        <dbReference type="ARBA" id="ARBA00034247"/>
    </source>
</evidence>
<dbReference type="EC" id="2.7.7.65" evidence="1"/>
<dbReference type="SUPFAM" id="SSF52172">
    <property type="entry name" value="CheY-like"/>
    <property type="match status" value="1"/>
</dbReference>
<reference evidence="6 7" key="1">
    <citation type="journal article" date="2014" name="Nature">
        <title>An environmental bacterial taxon with a large and distinct metabolic repertoire.</title>
        <authorList>
            <person name="Wilson M.C."/>
            <person name="Mori T."/>
            <person name="Ruckert C."/>
            <person name="Uria A.R."/>
            <person name="Helf M.J."/>
            <person name="Takada K."/>
            <person name="Gernert C."/>
            <person name="Steffens U.A."/>
            <person name="Heycke N."/>
            <person name="Schmitt S."/>
            <person name="Rinke C."/>
            <person name="Helfrich E.J."/>
            <person name="Brachmann A.O."/>
            <person name="Gurgui C."/>
            <person name="Wakimoto T."/>
            <person name="Kracht M."/>
            <person name="Crusemann M."/>
            <person name="Hentschel U."/>
            <person name="Abe I."/>
            <person name="Matsunaga S."/>
            <person name="Kalinowski J."/>
            <person name="Takeyama H."/>
            <person name="Piel J."/>
        </authorList>
    </citation>
    <scope>NUCLEOTIDE SEQUENCE [LARGE SCALE GENOMIC DNA]</scope>
    <source>
        <strain evidence="7">TSY1</strain>
    </source>
</reference>
<dbReference type="InterPro" id="IPR050469">
    <property type="entry name" value="Diguanylate_Cyclase"/>
</dbReference>
<dbReference type="InterPro" id="IPR000160">
    <property type="entry name" value="GGDEF_dom"/>
</dbReference>
<dbReference type="EMBL" id="AZHW01000544">
    <property type="protein sequence ID" value="ETW98529.1"/>
    <property type="molecule type" value="Genomic_DNA"/>
</dbReference>
<dbReference type="PROSITE" id="PS50110">
    <property type="entry name" value="RESPONSE_REGULATORY"/>
    <property type="match status" value="1"/>
</dbReference>
<dbReference type="InterPro" id="IPR001789">
    <property type="entry name" value="Sig_transdc_resp-reg_receiver"/>
</dbReference>
<evidence type="ECO:0000313" key="7">
    <source>
        <dbReference type="Proteomes" id="UP000019141"/>
    </source>
</evidence>
<dbReference type="GO" id="GO:0005886">
    <property type="term" value="C:plasma membrane"/>
    <property type="evidence" value="ECO:0007669"/>
    <property type="project" value="TreeGrafter"/>
</dbReference>
<dbReference type="GO" id="GO:1902201">
    <property type="term" value="P:negative regulation of bacterial-type flagellum-dependent cell motility"/>
    <property type="evidence" value="ECO:0007669"/>
    <property type="project" value="TreeGrafter"/>
</dbReference>
<dbReference type="Gene3D" id="3.40.50.2300">
    <property type="match status" value="1"/>
</dbReference>
<dbReference type="GO" id="GO:0043709">
    <property type="term" value="P:cell adhesion involved in single-species biofilm formation"/>
    <property type="evidence" value="ECO:0007669"/>
    <property type="project" value="TreeGrafter"/>
</dbReference>
<feature type="domain" description="GGDEF" evidence="5">
    <location>
        <begin position="174"/>
        <end position="306"/>
    </location>
</feature>
<comment type="caution">
    <text evidence="6">The sequence shown here is derived from an EMBL/GenBank/DDBJ whole genome shotgun (WGS) entry which is preliminary data.</text>
</comment>
<dbReference type="SMART" id="SM00448">
    <property type="entry name" value="REC"/>
    <property type="match status" value="1"/>
</dbReference>
<protein>
    <recommendedName>
        <fullName evidence="1">diguanylate cyclase</fullName>
        <ecNumber evidence="1">2.7.7.65</ecNumber>
    </recommendedName>
</protein>
<dbReference type="InterPro" id="IPR029787">
    <property type="entry name" value="Nucleotide_cyclase"/>
</dbReference>
<feature type="non-terminal residue" evidence="6">
    <location>
        <position position="1"/>
    </location>
</feature>
<dbReference type="SUPFAM" id="SSF55073">
    <property type="entry name" value="Nucleotide cyclase"/>
    <property type="match status" value="1"/>
</dbReference>
<dbReference type="Pfam" id="PF00990">
    <property type="entry name" value="GGDEF"/>
    <property type="match status" value="1"/>
</dbReference>
<dbReference type="Proteomes" id="UP000019141">
    <property type="component" value="Unassembled WGS sequence"/>
</dbReference>
<dbReference type="FunFam" id="3.30.70.270:FF:000001">
    <property type="entry name" value="Diguanylate cyclase domain protein"/>
    <property type="match status" value="1"/>
</dbReference>
<feature type="modified residue" description="4-aspartylphosphate" evidence="3">
    <location>
        <position position="57"/>
    </location>
</feature>
<organism evidence="6 7">
    <name type="scientific">Entotheonella factor</name>
    <dbReference type="NCBI Taxonomy" id="1429438"/>
    <lineage>
        <taxon>Bacteria</taxon>
        <taxon>Pseudomonadati</taxon>
        <taxon>Nitrospinota/Tectimicrobiota group</taxon>
        <taxon>Candidatus Tectimicrobiota</taxon>
        <taxon>Candidatus Entotheonellia</taxon>
        <taxon>Candidatus Entotheonellales</taxon>
        <taxon>Candidatus Entotheonellaceae</taxon>
        <taxon>Candidatus Entotheonella</taxon>
    </lineage>
</organism>
<proteinExistence type="predicted"/>
<name>W4LKT8_ENTF1</name>
<dbReference type="PATRIC" id="fig|1429438.4.peg.3590"/>
<dbReference type="NCBIfam" id="TIGR00254">
    <property type="entry name" value="GGDEF"/>
    <property type="match status" value="1"/>
</dbReference>
<evidence type="ECO:0000259" key="4">
    <source>
        <dbReference type="PROSITE" id="PS50110"/>
    </source>
</evidence>
<comment type="catalytic activity">
    <reaction evidence="2">
        <text>2 GTP = 3',3'-c-di-GMP + 2 diphosphate</text>
        <dbReference type="Rhea" id="RHEA:24898"/>
        <dbReference type="ChEBI" id="CHEBI:33019"/>
        <dbReference type="ChEBI" id="CHEBI:37565"/>
        <dbReference type="ChEBI" id="CHEBI:58805"/>
        <dbReference type="EC" id="2.7.7.65"/>
    </reaction>
</comment>
<dbReference type="GO" id="GO:0000160">
    <property type="term" value="P:phosphorelay signal transduction system"/>
    <property type="evidence" value="ECO:0007669"/>
    <property type="project" value="InterPro"/>
</dbReference>
<dbReference type="InterPro" id="IPR011006">
    <property type="entry name" value="CheY-like_superfamily"/>
</dbReference>
<evidence type="ECO:0000259" key="5">
    <source>
        <dbReference type="PROSITE" id="PS50887"/>
    </source>
</evidence>
<evidence type="ECO:0000256" key="3">
    <source>
        <dbReference type="PROSITE-ProRule" id="PRU00169"/>
    </source>
</evidence>
<dbReference type="PROSITE" id="PS50887">
    <property type="entry name" value="GGDEF"/>
    <property type="match status" value="1"/>
</dbReference>